<reference evidence="3" key="1">
    <citation type="submission" date="2022-11" db="UniProtKB">
        <authorList>
            <consortium name="WormBaseParasite"/>
        </authorList>
    </citation>
    <scope>IDENTIFICATION</scope>
</reference>
<evidence type="ECO:0000313" key="3">
    <source>
        <dbReference type="WBParaSite" id="PSAMB.scaffold1039size36810.g10461.t1"/>
    </source>
</evidence>
<keyword evidence="2" id="KW-1185">Reference proteome</keyword>
<feature type="region of interest" description="Disordered" evidence="1">
    <location>
        <begin position="45"/>
        <end position="68"/>
    </location>
</feature>
<feature type="compositionally biased region" description="Polar residues" evidence="1">
    <location>
        <begin position="51"/>
        <end position="61"/>
    </location>
</feature>
<proteinExistence type="predicted"/>
<feature type="region of interest" description="Disordered" evidence="1">
    <location>
        <begin position="167"/>
        <end position="188"/>
    </location>
</feature>
<dbReference type="AlphaFoldDB" id="A0A914UIE9"/>
<name>A0A914UIE9_9BILA</name>
<feature type="region of interest" description="Disordered" evidence="1">
    <location>
        <begin position="87"/>
        <end position="108"/>
    </location>
</feature>
<feature type="compositionally biased region" description="Basic and acidic residues" evidence="1">
    <location>
        <begin position="1"/>
        <end position="12"/>
    </location>
</feature>
<feature type="region of interest" description="Disordered" evidence="1">
    <location>
        <begin position="1"/>
        <end position="25"/>
    </location>
</feature>
<dbReference type="Proteomes" id="UP000887566">
    <property type="component" value="Unplaced"/>
</dbReference>
<evidence type="ECO:0000313" key="2">
    <source>
        <dbReference type="Proteomes" id="UP000887566"/>
    </source>
</evidence>
<accession>A0A914UIE9</accession>
<organism evidence="2 3">
    <name type="scientific">Plectus sambesii</name>
    <dbReference type="NCBI Taxonomy" id="2011161"/>
    <lineage>
        <taxon>Eukaryota</taxon>
        <taxon>Metazoa</taxon>
        <taxon>Ecdysozoa</taxon>
        <taxon>Nematoda</taxon>
        <taxon>Chromadorea</taxon>
        <taxon>Plectida</taxon>
        <taxon>Plectina</taxon>
        <taxon>Plectoidea</taxon>
        <taxon>Plectidae</taxon>
        <taxon>Plectus</taxon>
    </lineage>
</organism>
<evidence type="ECO:0000256" key="1">
    <source>
        <dbReference type="SAM" id="MobiDB-lite"/>
    </source>
</evidence>
<protein>
    <submittedName>
        <fullName evidence="3">Uncharacterized protein</fullName>
    </submittedName>
</protein>
<sequence>MKDRNREKEVKEVRRRRHESRGNGLQLKLVRMLQAKPALKQLLMRPEQLGNRAQQQGNGVSPQEDASYGSMNANNAHSYSVYLRIPSTPLPSEAGQQSTILPSEAHQELDERRSLETPMPLLQPSTRQPETMVECLQPTPVYHSVNQQAERQQCPEPSDVILRNSEEYKSREQISRCEPNGMQQQPLI</sequence>
<dbReference type="WBParaSite" id="PSAMB.scaffold1039size36810.g10461.t1">
    <property type="protein sequence ID" value="PSAMB.scaffold1039size36810.g10461.t1"/>
    <property type="gene ID" value="PSAMB.scaffold1039size36810.g10461"/>
</dbReference>